<feature type="non-terminal residue" evidence="1">
    <location>
        <position position="1"/>
    </location>
</feature>
<organism evidence="1 2">
    <name type="scientific">Brachionus plicatilis</name>
    <name type="common">Marine rotifer</name>
    <name type="synonym">Brachionus muelleri</name>
    <dbReference type="NCBI Taxonomy" id="10195"/>
    <lineage>
        <taxon>Eukaryota</taxon>
        <taxon>Metazoa</taxon>
        <taxon>Spiralia</taxon>
        <taxon>Gnathifera</taxon>
        <taxon>Rotifera</taxon>
        <taxon>Eurotatoria</taxon>
        <taxon>Monogononta</taxon>
        <taxon>Pseudotrocha</taxon>
        <taxon>Ploima</taxon>
        <taxon>Brachionidae</taxon>
        <taxon>Brachionus</taxon>
    </lineage>
</organism>
<proteinExistence type="predicted"/>
<keyword evidence="2" id="KW-1185">Reference proteome</keyword>
<evidence type="ECO:0000313" key="2">
    <source>
        <dbReference type="Proteomes" id="UP000276133"/>
    </source>
</evidence>
<gene>
    <name evidence="1" type="ORF">BpHYR1_041537</name>
</gene>
<dbReference type="Proteomes" id="UP000276133">
    <property type="component" value="Unassembled WGS sequence"/>
</dbReference>
<accession>A0A3M7Q9H6</accession>
<dbReference type="AlphaFoldDB" id="A0A3M7Q9H6"/>
<reference evidence="1 2" key="1">
    <citation type="journal article" date="2018" name="Sci. Rep.">
        <title>Genomic signatures of local adaptation to the degree of environmental predictability in rotifers.</title>
        <authorList>
            <person name="Franch-Gras L."/>
            <person name="Hahn C."/>
            <person name="Garcia-Roger E.M."/>
            <person name="Carmona M.J."/>
            <person name="Serra M."/>
            <person name="Gomez A."/>
        </authorList>
    </citation>
    <scope>NUCLEOTIDE SEQUENCE [LARGE SCALE GENOMIC DNA]</scope>
    <source>
        <strain evidence="1">HYR1</strain>
    </source>
</reference>
<evidence type="ECO:0000313" key="1">
    <source>
        <dbReference type="EMBL" id="RNA08013.1"/>
    </source>
</evidence>
<comment type="caution">
    <text evidence="1">The sequence shown here is derived from an EMBL/GenBank/DDBJ whole genome shotgun (WGS) entry which is preliminary data.</text>
</comment>
<protein>
    <submittedName>
        <fullName evidence="1">Uncharacterized protein</fullName>
    </submittedName>
</protein>
<sequence>FRDYDIVQLSKFQRKNKFRSSALNHFNILNPTGKIFYYKKNSNYKIVSNSFCHRLHSPFKINTFWLSIFSLKIPKLPFFLEKLKKNSSLFEPKLIYALKF</sequence>
<dbReference type="EMBL" id="REGN01006880">
    <property type="protein sequence ID" value="RNA08013.1"/>
    <property type="molecule type" value="Genomic_DNA"/>
</dbReference>
<name>A0A3M7Q9H6_BRAPC</name>